<reference evidence="2 3" key="1">
    <citation type="submission" date="2020-10" db="EMBL/GenBank/DDBJ databases">
        <title>Complete genome sequence of Paludibaculum fermentans P105T, a facultatively anaerobic acidobacterium capable of dissimilatory Fe(III) reduction.</title>
        <authorList>
            <person name="Dedysh S.N."/>
            <person name="Beletsky A.V."/>
            <person name="Kulichevskaya I.S."/>
            <person name="Mardanov A.V."/>
            <person name="Ravin N.V."/>
        </authorList>
    </citation>
    <scope>NUCLEOTIDE SEQUENCE [LARGE SCALE GENOMIC DNA]</scope>
    <source>
        <strain evidence="2 3">P105</strain>
    </source>
</reference>
<gene>
    <name evidence="2" type="ORF">IRI77_08565</name>
</gene>
<sequence length="339" mass="35748">MQVVAGVDLGGTAVNYTLINAEEQFLIDGLQEHPARSKEGPEICLQQIVDGLHIAVEKLGLTMDNVAVVGLDTPGPASASGVLSAEGSTNFVHANWASYDIRENLALKLGKPVSYLNDGNAGALWGHFSLFGGSSGSTSISAIVGTGLGGGVIIEDNVVKGRKGFGGELGHVLIPYQSIRGIEGIVPQCNCGRVGDLEALCSLTAIEKTFLPYFFQKFPGHDLEKLGDIHKAAKAVRGLAEKGDPMCKEIFRVQAHALGVFFDEMVNTFDPDALIVGGGAIETSVEFQQWFISEIRAGMPEQRAEQADIPIHIMPNGDTAGARGAAVEALKIARQGGLI</sequence>
<dbReference type="PROSITE" id="PS01125">
    <property type="entry name" value="ROK"/>
    <property type="match status" value="1"/>
</dbReference>
<accession>A0A7S7SM26</accession>
<keyword evidence="3" id="KW-1185">Reference proteome</keyword>
<dbReference type="SUPFAM" id="SSF53067">
    <property type="entry name" value="Actin-like ATPase domain"/>
    <property type="match status" value="1"/>
</dbReference>
<dbReference type="PANTHER" id="PTHR18964:SF149">
    <property type="entry name" value="BIFUNCTIONAL UDP-N-ACETYLGLUCOSAMINE 2-EPIMERASE_N-ACETYLMANNOSAMINE KINASE"/>
    <property type="match status" value="1"/>
</dbReference>
<dbReference type="Gene3D" id="3.30.420.40">
    <property type="match status" value="2"/>
</dbReference>
<evidence type="ECO:0000313" key="3">
    <source>
        <dbReference type="Proteomes" id="UP000593892"/>
    </source>
</evidence>
<dbReference type="Pfam" id="PF00480">
    <property type="entry name" value="ROK"/>
    <property type="match status" value="1"/>
</dbReference>
<dbReference type="EMBL" id="CP063849">
    <property type="protein sequence ID" value="QOY89994.1"/>
    <property type="molecule type" value="Genomic_DNA"/>
</dbReference>
<name>A0A7S7SM26_PALFE</name>
<dbReference type="InterPro" id="IPR000600">
    <property type="entry name" value="ROK"/>
</dbReference>
<dbReference type="InterPro" id="IPR043129">
    <property type="entry name" value="ATPase_NBD"/>
</dbReference>
<proteinExistence type="inferred from homology"/>
<dbReference type="InterPro" id="IPR049874">
    <property type="entry name" value="ROK_cs"/>
</dbReference>
<protein>
    <submittedName>
        <fullName evidence="2">ROK family protein</fullName>
    </submittedName>
</protein>
<evidence type="ECO:0000313" key="2">
    <source>
        <dbReference type="EMBL" id="QOY89994.1"/>
    </source>
</evidence>
<dbReference type="AlphaFoldDB" id="A0A7S7SM26"/>
<comment type="similarity">
    <text evidence="1">Belongs to the ROK (NagC/XylR) family.</text>
</comment>
<evidence type="ECO:0000256" key="1">
    <source>
        <dbReference type="ARBA" id="ARBA00006479"/>
    </source>
</evidence>
<dbReference type="RefSeq" id="WP_194451657.1">
    <property type="nucleotide sequence ID" value="NZ_CP063849.1"/>
</dbReference>
<organism evidence="2 3">
    <name type="scientific">Paludibaculum fermentans</name>
    <dbReference type="NCBI Taxonomy" id="1473598"/>
    <lineage>
        <taxon>Bacteria</taxon>
        <taxon>Pseudomonadati</taxon>
        <taxon>Acidobacteriota</taxon>
        <taxon>Terriglobia</taxon>
        <taxon>Bryobacterales</taxon>
        <taxon>Bryobacteraceae</taxon>
        <taxon>Paludibaculum</taxon>
    </lineage>
</organism>
<dbReference type="Proteomes" id="UP000593892">
    <property type="component" value="Chromosome"/>
</dbReference>
<dbReference type="KEGG" id="pfer:IRI77_08565"/>
<dbReference type="PANTHER" id="PTHR18964">
    <property type="entry name" value="ROK (REPRESSOR, ORF, KINASE) FAMILY"/>
    <property type="match status" value="1"/>
</dbReference>